<feature type="signal peptide" evidence="2">
    <location>
        <begin position="1"/>
        <end position="23"/>
    </location>
</feature>
<dbReference type="OrthoDB" id="9779910at2"/>
<sequence precursor="true">MLSLLASRLVTAATDLLFPPTCAACQADLATPHGVLLCSSCEATIRSDTLPRCLRCAMPCRTILQSSVGCSHCREMKLPFAAAAVLGNYDTSLRAVVIRAKYPHGEQLALAAGQLLADRIQELAARGDSPFATIDAVVPVPMHWLKRMVRGASAAESIARGVASRLNVPLLSSAVGCTRFLAKQGSLSQRKRARNVRSAYRATGQFELTGASLLIVDDVLTTLSTTISMGKSLIAAGAAQTLVAGIARSTSIVS</sequence>
<evidence type="ECO:0000313" key="4">
    <source>
        <dbReference type="EMBL" id="ADB17029.1"/>
    </source>
</evidence>
<dbReference type="InterPro" id="IPR029057">
    <property type="entry name" value="PRTase-like"/>
</dbReference>
<dbReference type="HOGENOM" id="CLU_054549_0_0_0"/>
<evidence type="ECO:0000256" key="2">
    <source>
        <dbReference type="SAM" id="SignalP"/>
    </source>
</evidence>
<dbReference type="Gene3D" id="3.40.50.2020">
    <property type="match status" value="1"/>
</dbReference>
<dbReference type="STRING" id="530564.Psta_2359"/>
<evidence type="ECO:0000256" key="1">
    <source>
        <dbReference type="ARBA" id="ARBA00008007"/>
    </source>
</evidence>
<dbReference type="PANTHER" id="PTHR47505">
    <property type="entry name" value="DNA UTILIZATION PROTEIN YHGH"/>
    <property type="match status" value="1"/>
</dbReference>
<keyword evidence="5" id="KW-1185">Reference proteome</keyword>
<accession>D2R3S5</accession>
<comment type="similarity">
    <text evidence="1">Belongs to the ComF/GntX family.</text>
</comment>
<reference evidence="4 5" key="1">
    <citation type="journal article" date="2009" name="Stand. Genomic Sci.">
        <title>Complete genome sequence of Pirellula staleyi type strain (ATCC 27377).</title>
        <authorList>
            <person name="Clum A."/>
            <person name="Tindall B.J."/>
            <person name="Sikorski J."/>
            <person name="Ivanova N."/>
            <person name="Mavrommatis K."/>
            <person name="Lucas S."/>
            <person name="Glavina del Rio T."/>
            <person name="Nolan M."/>
            <person name="Chen F."/>
            <person name="Tice H."/>
            <person name="Pitluck S."/>
            <person name="Cheng J.F."/>
            <person name="Chertkov O."/>
            <person name="Brettin T."/>
            <person name="Han C."/>
            <person name="Detter J.C."/>
            <person name="Kuske C."/>
            <person name="Bruce D."/>
            <person name="Goodwin L."/>
            <person name="Ovchinikova G."/>
            <person name="Pati A."/>
            <person name="Mikhailova N."/>
            <person name="Chen A."/>
            <person name="Palaniappan K."/>
            <person name="Land M."/>
            <person name="Hauser L."/>
            <person name="Chang Y.J."/>
            <person name="Jeffries C.D."/>
            <person name="Chain P."/>
            <person name="Rohde M."/>
            <person name="Goker M."/>
            <person name="Bristow J."/>
            <person name="Eisen J.A."/>
            <person name="Markowitz V."/>
            <person name="Hugenholtz P."/>
            <person name="Kyrpides N.C."/>
            <person name="Klenk H.P."/>
            <person name="Lapidus A."/>
        </authorList>
    </citation>
    <scope>NUCLEOTIDE SEQUENCE [LARGE SCALE GENOMIC DNA]</scope>
    <source>
        <strain evidence="5">ATCC 27377 / DSM 6068 / ICPB 4128</strain>
    </source>
</reference>
<protein>
    <submittedName>
        <fullName evidence="4">Amidophosphoribosyltransferase-like protein</fullName>
    </submittedName>
</protein>
<dbReference type="Pfam" id="PF18912">
    <property type="entry name" value="DZR_2"/>
    <property type="match status" value="1"/>
</dbReference>
<dbReference type="CDD" id="cd06223">
    <property type="entry name" value="PRTases_typeI"/>
    <property type="match status" value="1"/>
</dbReference>
<feature type="chain" id="PRO_5003034576" evidence="2">
    <location>
        <begin position="24"/>
        <end position="254"/>
    </location>
</feature>
<keyword evidence="4" id="KW-0808">Transferase</keyword>
<evidence type="ECO:0000259" key="3">
    <source>
        <dbReference type="Pfam" id="PF18912"/>
    </source>
</evidence>
<dbReference type="SUPFAM" id="SSF53271">
    <property type="entry name" value="PRTase-like"/>
    <property type="match status" value="1"/>
</dbReference>
<dbReference type="GO" id="GO:0016757">
    <property type="term" value="F:glycosyltransferase activity"/>
    <property type="evidence" value="ECO:0007669"/>
    <property type="project" value="UniProtKB-KW"/>
</dbReference>
<gene>
    <name evidence="4" type="ordered locus">Psta_2359</name>
</gene>
<feature type="domain" description="Double zinc ribbon" evidence="3">
    <location>
        <begin position="14"/>
        <end position="73"/>
    </location>
</feature>
<evidence type="ECO:0000313" key="5">
    <source>
        <dbReference type="Proteomes" id="UP000001887"/>
    </source>
</evidence>
<keyword evidence="2" id="KW-0732">Signal</keyword>
<dbReference type="EMBL" id="CP001848">
    <property type="protein sequence ID" value="ADB17029.1"/>
    <property type="molecule type" value="Genomic_DNA"/>
</dbReference>
<dbReference type="AlphaFoldDB" id="D2R3S5"/>
<dbReference type="KEGG" id="psl:Psta_2359"/>
<proteinExistence type="inferred from homology"/>
<dbReference type="InterPro" id="IPR051910">
    <property type="entry name" value="ComF/GntX_DNA_util-trans"/>
</dbReference>
<dbReference type="PANTHER" id="PTHR47505:SF1">
    <property type="entry name" value="DNA UTILIZATION PROTEIN YHGH"/>
    <property type="match status" value="1"/>
</dbReference>
<keyword evidence="4" id="KW-0328">Glycosyltransferase</keyword>
<organism evidence="4 5">
    <name type="scientific">Pirellula staleyi (strain ATCC 27377 / DSM 6068 / ICPB 4128)</name>
    <name type="common">Pirella staleyi</name>
    <dbReference type="NCBI Taxonomy" id="530564"/>
    <lineage>
        <taxon>Bacteria</taxon>
        <taxon>Pseudomonadati</taxon>
        <taxon>Planctomycetota</taxon>
        <taxon>Planctomycetia</taxon>
        <taxon>Pirellulales</taxon>
        <taxon>Pirellulaceae</taxon>
        <taxon>Pirellula</taxon>
    </lineage>
</organism>
<dbReference type="Proteomes" id="UP000001887">
    <property type="component" value="Chromosome"/>
</dbReference>
<dbReference type="InterPro" id="IPR044005">
    <property type="entry name" value="DZR_2"/>
</dbReference>
<dbReference type="eggNOG" id="COG1040">
    <property type="taxonomic scope" value="Bacteria"/>
</dbReference>
<dbReference type="InterPro" id="IPR000836">
    <property type="entry name" value="PRTase_dom"/>
</dbReference>
<name>D2R3S5_PIRSD</name>